<evidence type="ECO:0000313" key="1">
    <source>
        <dbReference type="EMBL" id="MPC40731.1"/>
    </source>
</evidence>
<dbReference type="EMBL" id="VSRR010004796">
    <property type="protein sequence ID" value="MPC40731.1"/>
    <property type="molecule type" value="Genomic_DNA"/>
</dbReference>
<protein>
    <submittedName>
        <fullName evidence="1">Uncharacterized protein</fullName>
    </submittedName>
</protein>
<gene>
    <name evidence="1" type="ORF">E2C01_034297</name>
</gene>
<comment type="caution">
    <text evidence="1">The sequence shown here is derived from an EMBL/GenBank/DDBJ whole genome shotgun (WGS) entry which is preliminary data.</text>
</comment>
<proteinExistence type="predicted"/>
<accession>A0A5B7F197</accession>
<dbReference type="AlphaFoldDB" id="A0A5B7F197"/>
<evidence type="ECO:0000313" key="2">
    <source>
        <dbReference type="Proteomes" id="UP000324222"/>
    </source>
</evidence>
<sequence length="78" mass="8759">MHDMADARQYHSNSSILGPVVLIFHTRRGQTITRLHQACFRRLQCSSSSSSSVVVSHFPMTSPSQTCWLVVMPVFIPV</sequence>
<keyword evidence="2" id="KW-1185">Reference proteome</keyword>
<organism evidence="1 2">
    <name type="scientific">Portunus trituberculatus</name>
    <name type="common">Swimming crab</name>
    <name type="synonym">Neptunus trituberculatus</name>
    <dbReference type="NCBI Taxonomy" id="210409"/>
    <lineage>
        <taxon>Eukaryota</taxon>
        <taxon>Metazoa</taxon>
        <taxon>Ecdysozoa</taxon>
        <taxon>Arthropoda</taxon>
        <taxon>Crustacea</taxon>
        <taxon>Multicrustacea</taxon>
        <taxon>Malacostraca</taxon>
        <taxon>Eumalacostraca</taxon>
        <taxon>Eucarida</taxon>
        <taxon>Decapoda</taxon>
        <taxon>Pleocyemata</taxon>
        <taxon>Brachyura</taxon>
        <taxon>Eubrachyura</taxon>
        <taxon>Portunoidea</taxon>
        <taxon>Portunidae</taxon>
        <taxon>Portuninae</taxon>
        <taxon>Portunus</taxon>
    </lineage>
</organism>
<reference evidence="1 2" key="1">
    <citation type="submission" date="2019-05" db="EMBL/GenBank/DDBJ databases">
        <title>Another draft genome of Portunus trituberculatus and its Hox gene families provides insights of decapod evolution.</title>
        <authorList>
            <person name="Jeong J.-H."/>
            <person name="Song I."/>
            <person name="Kim S."/>
            <person name="Choi T."/>
            <person name="Kim D."/>
            <person name="Ryu S."/>
            <person name="Kim W."/>
        </authorList>
    </citation>
    <scope>NUCLEOTIDE SEQUENCE [LARGE SCALE GENOMIC DNA]</scope>
    <source>
        <tissue evidence="1">Muscle</tissue>
    </source>
</reference>
<name>A0A5B7F197_PORTR</name>
<dbReference type="Proteomes" id="UP000324222">
    <property type="component" value="Unassembled WGS sequence"/>
</dbReference>